<dbReference type="Pfam" id="PF25547">
    <property type="entry name" value="WXG100_2"/>
    <property type="match status" value="1"/>
</dbReference>
<dbReference type="InterPro" id="IPR057746">
    <property type="entry name" value="CpnT-like_N"/>
</dbReference>
<accession>A0A2P2C5G2</accession>
<proteinExistence type="predicted"/>
<evidence type="ECO:0000259" key="1">
    <source>
        <dbReference type="Pfam" id="PF25547"/>
    </source>
</evidence>
<evidence type="ECO:0000313" key="2">
    <source>
        <dbReference type="EMBL" id="CUR57219.1"/>
    </source>
</evidence>
<organism evidence="2">
    <name type="scientific">metagenome</name>
    <dbReference type="NCBI Taxonomy" id="256318"/>
    <lineage>
        <taxon>unclassified sequences</taxon>
        <taxon>metagenomes</taxon>
    </lineage>
</organism>
<dbReference type="EMBL" id="CZKB01000004">
    <property type="protein sequence ID" value="CUR57219.1"/>
    <property type="molecule type" value="Genomic_DNA"/>
</dbReference>
<sequence>MRISVECGGLASAADTCRTANQTAALLTESLAGKLAGLGEMAGNDATSTDFATAYDAAAREAVGSLADLTHAFIGLGRLLSATGANHEAAEAAAAGRVAAYDGSSLADAFVRVAPAAPPSSLGGQEPSLGAVDRWILDQVEGFVWPGADVALLREAAHAWTRTAESVAALGDHLDVAHDLVEHQRSPEIATALACLADVRTLVTDTASELFALASACDDYATTVEDVRSRTRALLSEIASMAVEGAALSVVIGGLTGGLGGSAAAAAAAARIRAQAPRFHALLVALRATVASGIARLRTAGDSLRGLRGRLDRYAKATVRDERGSMRNPGGWWGPRYTRVRRTIDDPELFDPEDLRGMDPAELRRMLDHWDVSPVRSGDGLRYELPQFRGRQVRIMDGYPGNRPDALTHGPYVVVSQNGAKPVKLPLEGNPTL</sequence>
<feature type="domain" description="Outer membrane channel protein CpnT-like N-terminal" evidence="1">
    <location>
        <begin position="135"/>
        <end position="271"/>
    </location>
</feature>
<name>A0A2P2C5G2_9ZZZZ</name>
<gene>
    <name evidence="2" type="ORF">NOCA1120437</name>
</gene>
<protein>
    <recommendedName>
        <fullName evidence="1">Outer membrane channel protein CpnT-like N-terminal domain-containing protein</fullName>
    </recommendedName>
</protein>
<dbReference type="AlphaFoldDB" id="A0A2P2C5G2"/>
<reference evidence="2" key="1">
    <citation type="submission" date="2015-08" db="EMBL/GenBank/DDBJ databases">
        <authorList>
            <person name="Babu N.S."/>
            <person name="Beckwith C.J."/>
            <person name="Beseler K.G."/>
            <person name="Brison A."/>
            <person name="Carone J.V."/>
            <person name="Caskin T.P."/>
            <person name="Diamond M."/>
            <person name="Durham M.E."/>
            <person name="Foxe J.M."/>
            <person name="Go M."/>
            <person name="Henderson B.A."/>
            <person name="Jones I.B."/>
            <person name="McGettigan J.A."/>
            <person name="Micheletti S.J."/>
            <person name="Nasrallah M.E."/>
            <person name="Ortiz D."/>
            <person name="Piller C.R."/>
            <person name="Privatt S.R."/>
            <person name="Schneider S.L."/>
            <person name="Sharp S."/>
            <person name="Smith T.C."/>
            <person name="Stanton J.D."/>
            <person name="Ullery H.E."/>
            <person name="Wilson R.J."/>
            <person name="Serrano M.G."/>
            <person name="Buck G."/>
            <person name="Lee V."/>
            <person name="Wang Y."/>
            <person name="Carvalho R."/>
            <person name="Voegtly L."/>
            <person name="Shi R."/>
            <person name="Duckworth R."/>
            <person name="Johnson A."/>
            <person name="Loviza R."/>
            <person name="Walstead R."/>
            <person name="Shah Z."/>
            <person name="Kiflezghi M."/>
            <person name="Wade K."/>
            <person name="Ball S.L."/>
            <person name="Bradley K.W."/>
            <person name="Asai D.J."/>
            <person name="Bowman C.A."/>
            <person name="Russell D.A."/>
            <person name="Pope W.H."/>
            <person name="Jacobs-Sera D."/>
            <person name="Hendrix R.W."/>
            <person name="Hatfull G.F."/>
        </authorList>
    </citation>
    <scope>NUCLEOTIDE SEQUENCE</scope>
</reference>